<dbReference type="CDD" id="cd19542">
    <property type="entry name" value="CT_NRPS-like"/>
    <property type="match status" value="2"/>
</dbReference>
<dbReference type="FunFam" id="3.30.559.30:FF:000003">
    <property type="entry name" value="Nonribosomal peptide synthase SidD"/>
    <property type="match status" value="1"/>
</dbReference>
<dbReference type="FunFam" id="3.30.300.30:FF:000015">
    <property type="entry name" value="Nonribosomal peptide synthase SidD"/>
    <property type="match status" value="3"/>
</dbReference>
<evidence type="ECO:0000259" key="5">
    <source>
        <dbReference type="PROSITE" id="PS50075"/>
    </source>
</evidence>
<dbReference type="InterPro" id="IPR023213">
    <property type="entry name" value="CAT-like_dom_sf"/>
</dbReference>
<dbReference type="PANTHER" id="PTHR45527">
    <property type="entry name" value="NONRIBOSOMAL PEPTIDE SYNTHETASE"/>
    <property type="match status" value="1"/>
</dbReference>
<feature type="transmembrane region" description="Helical" evidence="4">
    <location>
        <begin position="1957"/>
        <end position="1975"/>
    </location>
</feature>
<organism evidence="6 7">
    <name type="scientific">Hymenoscyphus fraxineus</name>
    <dbReference type="NCBI Taxonomy" id="746836"/>
    <lineage>
        <taxon>Eukaryota</taxon>
        <taxon>Fungi</taxon>
        <taxon>Dikarya</taxon>
        <taxon>Ascomycota</taxon>
        <taxon>Pezizomycotina</taxon>
        <taxon>Leotiomycetes</taxon>
        <taxon>Helotiales</taxon>
        <taxon>Helotiaceae</taxon>
        <taxon>Hymenoscyphus</taxon>
    </lineage>
</organism>
<dbReference type="GO" id="GO:0043041">
    <property type="term" value="P:amino acid activation for nonribosomal peptide biosynthetic process"/>
    <property type="evidence" value="ECO:0007669"/>
    <property type="project" value="TreeGrafter"/>
</dbReference>
<dbReference type="EMBL" id="CAJVRL010000131">
    <property type="protein sequence ID" value="CAG8962441.1"/>
    <property type="molecule type" value="Genomic_DNA"/>
</dbReference>
<feature type="transmembrane region" description="Helical" evidence="4">
    <location>
        <begin position="1933"/>
        <end position="1952"/>
    </location>
</feature>
<protein>
    <recommendedName>
        <fullName evidence="5">Carrier domain-containing protein</fullName>
    </recommendedName>
</protein>
<dbReference type="SUPFAM" id="SSF52777">
    <property type="entry name" value="CoA-dependent acyltransferases"/>
    <property type="match status" value="6"/>
</dbReference>
<dbReference type="InterPro" id="IPR020806">
    <property type="entry name" value="PKS_PP-bd"/>
</dbReference>
<gene>
    <name evidence="6" type="ORF">HYFRA_00014072</name>
</gene>
<dbReference type="FunFam" id="3.40.50.12780:FF:000014">
    <property type="entry name" value="Nonribosomal peptide synthetase 1"/>
    <property type="match status" value="2"/>
</dbReference>
<accession>A0A9N9L8T3</accession>
<dbReference type="InterPro" id="IPR009081">
    <property type="entry name" value="PP-bd_ACP"/>
</dbReference>
<dbReference type="Gene3D" id="3.30.300.30">
    <property type="match status" value="3"/>
</dbReference>
<dbReference type="GO" id="GO:0044550">
    <property type="term" value="P:secondary metabolite biosynthetic process"/>
    <property type="evidence" value="ECO:0007669"/>
    <property type="project" value="TreeGrafter"/>
</dbReference>
<name>A0A9N9L8T3_9HELO</name>
<feature type="domain" description="Carrier" evidence="5">
    <location>
        <begin position="1351"/>
        <end position="1429"/>
    </location>
</feature>
<dbReference type="SUPFAM" id="SSF56801">
    <property type="entry name" value="Acetyl-CoA synthetase-like"/>
    <property type="match status" value="3"/>
</dbReference>
<dbReference type="InterPro" id="IPR020845">
    <property type="entry name" value="AMP-binding_CS"/>
</dbReference>
<dbReference type="FunFam" id="1.10.1200.10:FF:000005">
    <property type="entry name" value="Nonribosomal peptide synthetase 1"/>
    <property type="match status" value="1"/>
</dbReference>
<dbReference type="Pfam" id="PF00550">
    <property type="entry name" value="PP-binding"/>
    <property type="match status" value="3"/>
</dbReference>
<keyword evidence="4" id="KW-0472">Membrane</keyword>
<keyword evidence="3" id="KW-0436">Ligase</keyword>
<dbReference type="FunFam" id="3.40.50.980:FF:000001">
    <property type="entry name" value="Non-ribosomal peptide synthetase"/>
    <property type="match status" value="1"/>
</dbReference>
<dbReference type="Pfam" id="PF00668">
    <property type="entry name" value="Condensation"/>
    <property type="match status" value="3"/>
</dbReference>
<dbReference type="PANTHER" id="PTHR45527:SF1">
    <property type="entry name" value="FATTY ACID SYNTHASE"/>
    <property type="match status" value="1"/>
</dbReference>
<evidence type="ECO:0000256" key="1">
    <source>
        <dbReference type="ARBA" id="ARBA00022450"/>
    </source>
</evidence>
<dbReference type="PROSITE" id="PS50075">
    <property type="entry name" value="CARRIER"/>
    <property type="match status" value="3"/>
</dbReference>
<comment type="caution">
    <text evidence="6">The sequence shown here is derived from an EMBL/GenBank/DDBJ whole genome shotgun (WGS) entry which is preliminary data.</text>
</comment>
<dbReference type="Gene3D" id="1.10.1200.10">
    <property type="entry name" value="ACP-like"/>
    <property type="match status" value="3"/>
</dbReference>
<evidence type="ECO:0000256" key="2">
    <source>
        <dbReference type="ARBA" id="ARBA00022553"/>
    </source>
</evidence>
<feature type="domain" description="Carrier" evidence="5">
    <location>
        <begin position="2438"/>
        <end position="2511"/>
    </location>
</feature>
<reference evidence="6" key="1">
    <citation type="submission" date="2021-07" db="EMBL/GenBank/DDBJ databases">
        <authorList>
            <person name="Durling M."/>
        </authorList>
    </citation>
    <scope>NUCLEOTIDE SEQUENCE</scope>
</reference>
<evidence type="ECO:0000256" key="4">
    <source>
        <dbReference type="SAM" id="Phobius"/>
    </source>
</evidence>
<dbReference type="InterPro" id="IPR036736">
    <property type="entry name" value="ACP-like_sf"/>
</dbReference>
<dbReference type="Gene3D" id="3.40.50.12780">
    <property type="entry name" value="N-terminal domain of ligase-like"/>
    <property type="match status" value="3"/>
</dbReference>
<keyword evidence="4" id="KW-0812">Transmembrane</keyword>
<dbReference type="NCBIfam" id="TIGR01733">
    <property type="entry name" value="AA-adenyl-dom"/>
    <property type="match status" value="2"/>
</dbReference>
<dbReference type="InterPro" id="IPR001242">
    <property type="entry name" value="Condensation_dom"/>
</dbReference>
<evidence type="ECO:0000313" key="7">
    <source>
        <dbReference type="Proteomes" id="UP000696280"/>
    </source>
</evidence>
<keyword evidence="1" id="KW-0596">Phosphopantetheine</keyword>
<dbReference type="NCBIfam" id="NF003417">
    <property type="entry name" value="PRK04813.1"/>
    <property type="match status" value="3"/>
</dbReference>
<dbReference type="SMART" id="SM00823">
    <property type="entry name" value="PKS_PP"/>
    <property type="match status" value="3"/>
</dbReference>
<keyword evidence="4" id="KW-1133">Transmembrane helix</keyword>
<dbReference type="InterPro" id="IPR010071">
    <property type="entry name" value="AA_adenyl_dom"/>
</dbReference>
<dbReference type="PROSITE" id="PS00455">
    <property type="entry name" value="AMP_BINDING"/>
    <property type="match status" value="2"/>
</dbReference>
<sequence length="2967" mass="329195">MVNPIDAKSNKTHSAQNIGSGVGCRLWVVDSGDHNILTPIGAVGELLIEGSNLAAGYLNDPQKTLDSFINNPRWAAGFGPIGRCYKTGDLVLQNHDGTLDFISRKDSQIKLNGQRIEIGEIERQISDSPSVEHVAVFLPDKGAYKKRITAVVSLHWPVPSTSTSDSGYESDNSASTLADINVISGTQRVTGKVIIDTLQARLSSLLPAYMVPKGWIVLEKFPLNRSTKLDRPMVKNWLEATTQNHDLQTEEEVGSKQPANDTQRLFQNVWSDVLGVSKSKIGMATSFIALGGDSISAIKLMWGYRKLGYEVSVRQILRFQTIEKLSEVAHKLKTPAVQVGIESPVSDATLVPATLKEKDRLVDQDIIDSIQAASGLRVAGVYPCSPMQQGLLISQIKNPTTYRVELIFQVVPTNEDIDLGKVRNAWSEVVTRHAILRTAFVQNISEHSHFSQVVFEAFQPHITIIETDSDDTVLGLPPSQSSDNLPPHHLTICHSLHNGKVFCKLEMSHAITDGSSLTPLIDGFIAAYDARLAKGPTLQYYDYMQYLQKQPQASNLAYWKTYLEGVRPYELPHDIAASEAKAEVLSVVVPALDHDRIQTYCIENGLTKSTIFRAAWALCLSLYNEQDDEAVFGFLTSGRDIPILGVDHVIGPLMNMVVCRTRIEHRANCLRFLDTIQDSLSQSLQHQTTPLVEIHRELGLTGDARLFNTILSYSRVPQNGRAEDASIDVKFVADYDATEYDISVLIREESGTLSAKLRHRADHISEDYAKNIAHTFGQIITSIVDGKSATVRELDFMSQRDKAQLQVWNSHVPPRTERCIHELIAEHHITTPQKDAVTSWDGTFTFQELHELSDHLAYQLTHCGVGCGSYVPILMEKSKWATVSMLAVLKAGAAFCPMDPSHPKSRLISIVSDLGADVLLTSRTHSQFLAGELRTIVVVDGNEEQLRQTAKPAQWPPSVTHLDPAYVIYTSGSTGNPKGVIIEHGSYCSSAEGHREKIQIDCKSRILQFASYSFDTSMEDHLTTLIVGGTICVPSEYERMNDIAGAINRMGVNWIHITPSVANLIPPKEVPGLRVMALGGEAMTTTNILNWSQRLKLINVYGPSEACVTCTVNDNPNILYPAKIGKSVSSISWIVNPTDHTRLMPIGAPGELVVEGPIVARGYLNDPTKTSASFIENMPWMTDRTNSRAYKTGDMAKYSSDGSLIYLGRKDTQIKLHGQRIEIAEVEHWMSNALQSCGENGQIAVELVRFRGGKEPALVGFVAFSCPDGHFGASGNLEDVGTETKVRMDQLASPWIRRMSEHLPQFMIPTLVPLRKIPITTSGKLDRRRLKEIASRLVPANFTSIADVKRAPSTTVEKVLQNLWAQVLNVLDVTEIGLDDNFFRSFGGDSMSAMKLVSVCRAQGFALTVADIFRNPVFIKMVPHMQALQGQCQIQPPDCFSLLKSTDPKSVILECSQACEIEKARVTDIYPATPLQEGLLAMSSSRSGSYINQDIFKLPEDLDMNRFRQACESVSREIPILRTRIYQSTIESCSLQVVLEEKFMWQISRSLKEYVEEDRREMSFGTQLVRFGLVEEPEKEGNYFILTIHHSLYDGKSLPMIYALIDEKYSGLASDKFEPFNSYIRYLRSVKEDTQREFWMNYLQDSEQAATFPEARLCSGHKVTARSNSQLPIQLNRSMSEITTATVVQAAWALLMGQYSNSEFVLFGSTLSGRTAPIAGIERIVGPTISTVPLRVKIDRQQSVKDFLQLVQKESTDVTNFAHFGLQNIKQAAHSACDFQNLLVVQMKTRDTNLKTLGTRVSTGSDNFNTVPLIMQCAIEDGGLLATADFDPAYVHPREMNRMLHQFATILQQLAVKDNKDLGNLCLGDIEMGSSEDFREIIDWNAEDPKIIATCVHHTIAERSRESPEKVALCSTSQGDISYAELMEFSQRIAIALLDLGVCPGMIIPVVFDKDIFAVISMIGIWIAGCAYVPISPGHPPERQLGLFKQVQARILLTSPRHSQSLQNIAPEVRLLAIDSDMVSYLPSITEQCRDRLSRVDVTPESNAYILFTSGSTGTPKGVVLTHKAVSTSTNGHGEAMRLTSDSRVFQFASYTFDASVAEIFTSLTRGATVCVPSEHERMNDLAGAMTRLRIDWTFLTPSVARLLQTSEVPTLRTLVLGGESVGKADIEKWVGKVHLMNGYGPTETAVFAVTHEICSDTAFTTIGRAVSSKTWIVVPNDHHKLAPIGTPGELLISGASLANGYLNDVEKTQKSFITGPRWIQQIPGLAISERFYKTGDLVRYNAEGKIEFISRKDDQVKINGQRIELGEIEHWIGSHETVRQNITIVPKSGLCKSQLVAIISLHDIPVQAGIHLVPAKFNDLATTRISEIKQKLADNLPSYSIPTVWAVLESLPLSVSTKVDRSTISKWVNEISGDIYLSLLSFNIQGVGKKCTSPLELRLQQIWASVLSLPIDIIDAEQSFFQYGGDSISAIRVVQKCRSEEISLSVQDILVSRNLADLAKRAEAAMTTEIAPKPASVIFKDAILDGAALQSYGIQESDVEFALPCSHMQERILAIQTKMPGFYDTEMIFDIEGREEINLERLIEAWNVIVNRHEIMRTILLRRDHDNGQHCQVVLKQVDAKVLVLDTDPDNLQSLKVRSKVSDISDYRQAGVPHRLTFRRAPSGELSMKIEISHAITDGASLMVLLRDLRLQYDGRMQNVSPAPSFSQHTAQLQGRLEQDSAYWEKYCGGASPCYLPQIPRADDLGTSVDFVVRYVNIDLKHAGMLSAFCQRQSISVSNLFCAIWSLVLKHHTSSNPEDIIFGYLVSGREAAEETAGPLFSALISRIQLSGDTTVKRLLETVRDDFAESSAHQVCDMQRIEHGLGIDVPLFNTMVNFRKFPAPDVEEEPSLRFDVVEGVDPFDYDMMLLVKETKDSWKINLAYWSAKIDSSLVQTVANDFDLILSLAIKDVNQTVTNLLATS</sequence>
<dbReference type="InterPro" id="IPR000873">
    <property type="entry name" value="AMP-dep_synth/lig_dom"/>
</dbReference>
<dbReference type="GO" id="GO:0031177">
    <property type="term" value="F:phosphopantetheine binding"/>
    <property type="evidence" value="ECO:0007669"/>
    <property type="project" value="InterPro"/>
</dbReference>
<keyword evidence="2" id="KW-0597">Phosphoprotein</keyword>
<evidence type="ECO:0000313" key="6">
    <source>
        <dbReference type="EMBL" id="CAG8962441.1"/>
    </source>
</evidence>
<proteinExistence type="predicted"/>
<dbReference type="InterPro" id="IPR045851">
    <property type="entry name" value="AMP-bd_C_sf"/>
</dbReference>
<dbReference type="SUPFAM" id="SSF47336">
    <property type="entry name" value="ACP-like"/>
    <property type="match status" value="3"/>
</dbReference>
<dbReference type="Gene3D" id="3.30.559.30">
    <property type="entry name" value="Nonribosomal peptide synthetase, condensation domain"/>
    <property type="match status" value="3"/>
</dbReference>
<dbReference type="InterPro" id="IPR042099">
    <property type="entry name" value="ANL_N_sf"/>
</dbReference>
<dbReference type="GO" id="GO:0016874">
    <property type="term" value="F:ligase activity"/>
    <property type="evidence" value="ECO:0007669"/>
    <property type="project" value="UniProtKB-KW"/>
</dbReference>
<dbReference type="OrthoDB" id="416786at2759"/>
<dbReference type="CDD" id="cd05918">
    <property type="entry name" value="A_NRPS_SidN3_like"/>
    <property type="match status" value="2"/>
</dbReference>
<dbReference type="Proteomes" id="UP000696280">
    <property type="component" value="Unassembled WGS sequence"/>
</dbReference>
<dbReference type="Pfam" id="PF00501">
    <property type="entry name" value="AMP-binding"/>
    <property type="match status" value="2"/>
</dbReference>
<evidence type="ECO:0000256" key="3">
    <source>
        <dbReference type="ARBA" id="ARBA00022598"/>
    </source>
</evidence>
<keyword evidence="7" id="KW-1185">Reference proteome</keyword>
<feature type="domain" description="Carrier" evidence="5">
    <location>
        <begin position="257"/>
        <end position="333"/>
    </location>
</feature>
<dbReference type="CDD" id="cd19545">
    <property type="entry name" value="FUM14_C_NRPS-like"/>
    <property type="match status" value="1"/>
</dbReference>
<dbReference type="Gene3D" id="3.30.559.10">
    <property type="entry name" value="Chloramphenicol acetyltransferase-like domain"/>
    <property type="match status" value="3"/>
</dbReference>
<dbReference type="GO" id="GO:0005737">
    <property type="term" value="C:cytoplasm"/>
    <property type="evidence" value="ECO:0007669"/>
    <property type="project" value="TreeGrafter"/>
</dbReference>